<feature type="region of interest" description="Disordered" evidence="2">
    <location>
        <begin position="502"/>
        <end position="903"/>
    </location>
</feature>
<feature type="compositionally biased region" description="Low complexity" evidence="2">
    <location>
        <begin position="851"/>
        <end position="860"/>
    </location>
</feature>
<name>A0A0A1SR13_9HYPO</name>
<dbReference type="STRING" id="1531966.A0A0A1SR13"/>
<evidence type="ECO:0000256" key="1">
    <source>
        <dbReference type="ARBA" id="ARBA00022737"/>
    </source>
</evidence>
<gene>
    <name evidence="3" type="ORF">VHEMI02930</name>
</gene>
<evidence type="ECO:0000256" key="2">
    <source>
        <dbReference type="SAM" id="MobiDB-lite"/>
    </source>
</evidence>
<feature type="compositionally biased region" description="Low complexity" evidence="2">
    <location>
        <begin position="556"/>
        <end position="582"/>
    </location>
</feature>
<feature type="compositionally biased region" description="Gly residues" evidence="2">
    <location>
        <begin position="1"/>
        <end position="12"/>
    </location>
</feature>
<feature type="compositionally biased region" description="Polar residues" evidence="2">
    <location>
        <begin position="834"/>
        <end position="844"/>
    </location>
</feature>
<dbReference type="InterPro" id="IPR006597">
    <property type="entry name" value="Sel1-like"/>
</dbReference>
<evidence type="ECO:0000313" key="4">
    <source>
        <dbReference type="Proteomes" id="UP000039046"/>
    </source>
</evidence>
<keyword evidence="4" id="KW-1185">Reference proteome</keyword>
<dbReference type="InterPro" id="IPR051726">
    <property type="entry name" value="Chitin_Synth_Reg"/>
</dbReference>
<dbReference type="Proteomes" id="UP000039046">
    <property type="component" value="Unassembled WGS sequence"/>
</dbReference>
<feature type="compositionally biased region" description="Polar residues" evidence="2">
    <location>
        <begin position="516"/>
        <end position="527"/>
    </location>
</feature>
<dbReference type="InterPro" id="IPR011990">
    <property type="entry name" value="TPR-like_helical_dom_sf"/>
</dbReference>
<dbReference type="AlphaFoldDB" id="A0A0A1SR13"/>
<evidence type="ECO:0008006" key="5">
    <source>
        <dbReference type="Google" id="ProtNLM"/>
    </source>
</evidence>
<proteinExistence type="predicted"/>
<dbReference type="OrthoDB" id="4095816at2759"/>
<dbReference type="Pfam" id="PF08238">
    <property type="entry name" value="Sel1"/>
    <property type="match status" value="6"/>
</dbReference>
<feature type="compositionally biased region" description="Low complexity" evidence="2">
    <location>
        <begin position="734"/>
        <end position="743"/>
    </location>
</feature>
<dbReference type="Gene3D" id="1.25.40.10">
    <property type="entry name" value="Tetratricopeptide repeat domain"/>
    <property type="match status" value="2"/>
</dbReference>
<dbReference type="SUPFAM" id="SSF81901">
    <property type="entry name" value="HCP-like"/>
    <property type="match status" value="2"/>
</dbReference>
<feature type="region of interest" description="Disordered" evidence="2">
    <location>
        <begin position="1"/>
        <end position="21"/>
    </location>
</feature>
<dbReference type="SMART" id="SM00671">
    <property type="entry name" value="SEL1"/>
    <property type="match status" value="7"/>
</dbReference>
<feature type="compositionally biased region" description="Basic and acidic residues" evidence="2">
    <location>
        <begin position="894"/>
        <end position="903"/>
    </location>
</feature>
<keyword evidence="1" id="KW-0677">Repeat</keyword>
<accession>A0A0A1SR13</accession>
<dbReference type="EMBL" id="CDHN01000001">
    <property type="protein sequence ID" value="CEJ82888.1"/>
    <property type="molecule type" value="Genomic_DNA"/>
</dbReference>
<sequence length="903" mass="97261">MADYGNYGGSYGQGTASSSSSQFTALPAIDMGPDLGATFVPGGFDDYYLPEVYAPKPQRNTTQATENMESEVKAELQGDSQPAAPAVTTPAIPELGSNSTPPRISAATLDVIPSSDTDRRLSDAISNLSVDTPSFSPFPKVSGDNIPPGDEAKEEILWNARKNVIHSQDIDAQIAWARDVLSWAEVSAEAITREATNAGKPRASTPRIEHELRIDAISIIEHLAKQSHPDALYLQSKWYEFGKFNHRVDKREAFNGYKKAAESGSKRSEYRMGMLFEQSNDVVRAKEHYFKGIDYNDSAALYRMGMMSLLGQHGEIRDYHAGLERLKAAANTSDEDAPQGAYIYGMLIARDLPDIPVPDDMLTHNVETAKSYIEKAAYQGFAKAQLKMGQAYELCQLGCEFNPSLSLHYYGLASKQGIPEAAMGVSRWFLFGFDGAFKKNEELAYKYAQEAAAAKLSSGEFAVGYYYEIGIHVTKSIPEARKWYQLAADHGNADAPARLESLNQDKTLSKKDHETITLTRIKSQHGSQRGARPERFRQRSDGGFGQGSALPTLSEQPQDQYQQQQRRPVSGSVSPATAASSSPPRPTPAFNIRLDSHNNPLSSGRPASAMPYPDDEPAPLNLTRPQSVVSAVSAPYPDDEAPRPLTQSSTSTFLGAHPGPQADRPGSAFGIKVDHGPGPGNLPHSQSMGNMYPQQQPQPGRGRVTSAGWEPQLRPAGASAGYRQPSPGPPGPQRPASAQYPGGPQQGGPPPPSGRDSLPSANGRLQKPPPNNWQQQQQPLQHHQQQQHSQGPPPQNPAYQGGGGGPDPRMTPGAYDRNSRKPINAPPDRFNSAPVPNNRPTSNLPPRASTGMGPPSQSGRPGQGPGPGRPGPGQPGPGGKMGPATFEDMGIPQGKHEGDCVIM</sequence>
<feature type="compositionally biased region" description="Basic and acidic residues" evidence="2">
    <location>
        <begin position="531"/>
        <end position="540"/>
    </location>
</feature>
<feature type="compositionally biased region" description="Low complexity" evidence="2">
    <location>
        <begin position="772"/>
        <end position="790"/>
    </location>
</feature>
<evidence type="ECO:0000313" key="3">
    <source>
        <dbReference type="EMBL" id="CEJ82888.1"/>
    </source>
</evidence>
<organism evidence="3 4">
    <name type="scientific">[Torrubiella] hemipterigena</name>
    <dbReference type="NCBI Taxonomy" id="1531966"/>
    <lineage>
        <taxon>Eukaryota</taxon>
        <taxon>Fungi</taxon>
        <taxon>Dikarya</taxon>
        <taxon>Ascomycota</taxon>
        <taxon>Pezizomycotina</taxon>
        <taxon>Sordariomycetes</taxon>
        <taxon>Hypocreomycetidae</taxon>
        <taxon>Hypocreales</taxon>
        <taxon>Clavicipitaceae</taxon>
        <taxon>Clavicipitaceae incertae sedis</taxon>
        <taxon>'Torrubiella' clade</taxon>
    </lineage>
</organism>
<reference evidence="3 4" key="1">
    <citation type="journal article" date="2015" name="Genome Announc.">
        <title>Draft Genome Sequence and Gene Annotation of the Entomopathogenic Fungus Verticillium hemipterigenum.</title>
        <authorList>
            <person name="Horn F."/>
            <person name="Habel A."/>
            <person name="Scharf D.H."/>
            <person name="Dworschak J."/>
            <person name="Brakhage A.A."/>
            <person name="Guthke R."/>
            <person name="Hertweck C."/>
            <person name="Linde J."/>
        </authorList>
    </citation>
    <scope>NUCLEOTIDE SEQUENCE [LARGE SCALE GENOMIC DNA]</scope>
</reference>
<dbReference type="PANTHER" id="PTHR46430">
    <property type="entry name" value="PROTEIN SKT5-RELATED"/>
    <property type="match status" value="1"/>
</dbReference>
<protein>
    <recommendedName>
        <fullName evidence="5">Chitin synthase activator</fullName>
    </recommendedName>
</protein>
<dbReference type="PANTHER" id="PTHR46430:SF2">
    <property type="entry name" value="CHITIN SYNTHASE REGULATORY FACTOR 4"/>
    <property type="match status" value="1"/>
</dbReference>